<evidence type="ECO:0000313" key="2">
    <source>
        <dbReference type="EMBL" id="KOX68025.1"/>
    </source>
</evidence>
<evidence type="ECO:0000256" key="1">
    <source>
        <dbReference type="SAM" id="SignalP"/>
    </source>
</evidence>
<keyword evidence="3" id="KW-1185">Reference proteome</keyword>
<dbReference type="OrthoDB" id="6101901at2759"/>
<feature type="chain" id="PRO_5005830516" description="Allatotropin" evidence="1">
    <location>
        <begin position="19"/>
        <end position="128"/>
    </location>
</feature>
<feature type="signal peptide" evidence="1">
    <location>
        <begin position="1"/>
        <end position="18"/>
    </location>
</feature>
<evidence type="ECO:0000313" key="3">
    <source>
        <dbReference type="Proteomes" id="UP000053105"/>
    </source>
</evidence>
<proteinExistence type="predicted"/>
<reference evidence="2 3" key="1">
    <citation type="submission" date="2015-07" db="EMBL/GenBank/DDBJ databases">
        <title>The genome of Melipona quadrifasciata.</title>
        <authorList>
            <person name="Pan H."/>
            <person name="Kapheim K."/>
        </authorList>
    </citation>
    <scope>NUCLEOTIDE SEQUENCE [LARGE SCALE GENOMIC DNA]</scope>
    <source>
        <strain evidence="2">0111107301</strain>
        <tissue evidence="2">Whole body</tissue>
    </source>
</reference>
<dbReference type="EMBL" id="KQ435955">
    <property type="protein sequence ID" value="KOX68025.1"/>
    <property type="molecule type" value="Genomic_DNA"/>
</dbReference>
<gene>
    <name evidence="2" type="ORF">WN51_07321</name>
</gene>
<dbReference type="Proteomes" id="UP000053105">
    <property type="component" value="Unassembled WGS sequence"/>
</dbReference>
<evidence type="ECO:0008006" key="4">
    <source>
        <dbReference type="Google" id="ProtNLM"/>
    </source>
</evidence>
<accession>A0A0M8ZNS9</accession>
<protein>
    <recommendedName>
        <fullName evidence="4">Allatotropin</fullName>
    </recommendedName>
</protein>
<keyword evidence="1" id="KW-0732">Signal</keyword>
<sequence>MRATIIIVLAFATGIVVATSRNRNYSHFVKHPARPRVIRGFKPEYMSTAYGFGKRQSIIDVPKINRQERILSTLLRYFPQRIPVEWLLQQMKTNPNFATKLTQVLMDERTNFISMMDRSNPERITWLY</sequence>
<name>A0A0M8ZNS9_9HYME</name>
<organism evidence="2 3">
    <name type="scientific">Melipona quadrifasciata</name>
    <dbReference type="NCBI Taxonomy" id="166423"/>
    <lineage>
        <taxon>Eukaryota</taxon>
        <taxon>Metazoa</taxon>
        <taxon>Ecdysozoa</taxon>
        <taxon>Arthropoda</taxon>
        <taxon>Hexapoda</taxon>
        <taxon>Insecta</taxon>
        <taxon>Pterygota</taxon>
        <taxon>Neoptera</taxon>
        <taxon>Endopterygota</taxon>
        <taxon>Hymenoptera</taxon>
        <taxon>Apocrita</taxon>
        <taxon>Aculeata</taxon>
        <taxon>Apoidea</taxon>
        <taxon>Anthophila</taxon>
        <taxon>Apidae</taxon>
        <taxon>Melipona</taxon>
    </lineage>
</organism>
<dbReference type="AlphaFoldDB" id="A0A0M8ZNS9"/>